<reference evidence="1 2" key="1">
    <citation type="submission" date="2019-04" db="EMBL/GenBank/DDBJ databases">
        <title>Sphingobacterium olei sp. nov., isolated from oil-contaminated soil.</title>
        <authorList>
            <person name="Liu B."/>
        </authorList>
    </citation>
    <scope>NUCLEOTIDE SEQUENCE [LARGE SCALE GENOMIC DNA]</scope>
    <source>
        <strain evidence="1 2">Y3L14</strain>
    </source>
</reference>
<proteinExistence type="predicted"/>
<name>A0A4U0H8Y1_9SPHI</name>
<keyword evidence="2" id="KW-1185">Reference proteome</keyword>
<dbReference type="Proteomes" id="UP000309872">
    <property type="component" value="Unassembled WGS sequence"/>
</dbReference>
<organism evidence="1 2">
    <name type="scientific">Sphingobacterium alkalisoli</name>
    <dbReference type="NCBI Taxonomy" id="1874115"/>
    <lineage>
        <taxon>Bacteria</taxon>
        <taxon>Pseudomonadati</taxon>
        <taxon>Bacteroidota</taxon>
        <taxon>Sphingobacteriia</taxon>
        <taxon>Sphingobacteriales</taxon>
        <taxon>Sphingobacteriaceae</taxon>
        <taxon>Sphingobacterium</taxon>
    </lineage>
</organism>
<evidence type="ECO:0000313" key="2">
    <source>
        <dbReference type="Proteomes" id="UP000309872"/>
    </source>
</evidence>
<dbReference type="OrthoDB" id="9798632at2"/>
<dbReference type="RefSeq" id="WP_136818671.1">
    <property type="nucleotide sequence ID" value="NZ_BMJX01000001.1"/>
</dbReference>
<evidence type="ECO:0000313" key="1">
    <source>
        <dbReference type="EMBL" id="TJY67804.1"/>
    </source>
</evidence>
<sequence length="92" mass="10791">MKGKTDRDLMAEEVESIKFFRPSLFNGNRIDKRFLEKIAAIIHRLADMLSVSRFKNLRNFDSLLVILTIVHVATFSSKRIYIYKTEEIKKIA</sequence>
<dbReference type="EMBL" id="SUKA01000001">
    <property type="protein sequence ID" value="TJY67804.1"/>
    <property type="molecule type" value="Genomic_DNA"/>
</dbReference>
<protein>
    <submittedName>
        <fullName evidence="1">Uncharacterized protein</fullName>
    </submittedName>
</protein>
<dbReference type="AlphaFoldDB" id="A0A4U0H8Y1"/>
<gene>
    <name evidence="1" type="ORF">FAZ19_00630</name>
</gene>
<accession>A0A4U0H8Y1</accession>
<comment type="caution">
    <text evidence="1">The sequence shown here is derived from an EMBL/GenBank/DDBJ whole genome shotgun (WGS) entry which is preliminary data.</text>
</comment>